<sequence>MKRNLTIIFFVLIYNICNSQHSERFLEFVKDLKEIGCKTDTTYYKNGNIRWIESWITYEYNSEEYSTGSGRQVQYYKNGQLANESYLDKYGNILSWKGFDRNGNKTIESVTTEIDSDAESLTELFNSTTDTKFKRYNRLYKCLRKSGNCYLHKEGERVNGKKKGVWTTYYDNGKIKKKKEY</sequence>
<proteinExistence type="predicted"/>
<dbReference type="Pfam" id="PF07661">
    <property type="entry name" value="MORN_2"/>
    <property type="match status" value="2"/>
</dbReference>
<reference evidence="1 2" key="1">
    <citation type="journal article" date="2013" name="Int. J. Syst. Evol. Microbiol.">
        <title>Kordia antarctica sp. nov., isolated from Antarctic seawater.</title>
        <authorList>
            <person name="Baek K."/>
            <person name="Choi A."/>
            <person name="Kang I."/>
            <person name="Lee K."/>
            <person name="Cho J.C."/>
        </authorList>
    </citation>
    <scope>NUCLEOTIDE SEQUENCE [LARGE SCALE GENOMIC DNA]</scope>
    <source>
        <strain evidence="1 2">IMCC3317</strain>
    </source>
</reference>
<keyword evidence="2" id="KW-1185">Reference proteome</keyword>
<evidence type="ECO:0000313" key="2">
    <source>
        <dbReference type="Proteomes" id="UP000464657"/>
    </source>
</evidence>
<gene>
    <name evidence="1" type="ORF">IMCC3317_34040</name>
</gene>
<dbReference type="OrthoDB" id="1445768at2"/>
<accession>A0A7L4ZNE5</accession>
<dbReference type="InterPro" id="IPR011652">
    <property type="entry name" value="MORN_2"/>
</dbReference>
<dbReference type="RefSeq" id="WP_160130592.1">
    <property type="nucleotide sequence ID" value="NZ_CP019288.1"/>
</dbReference>
<organism evidence="1 2">
    <name type="scientific">Kordia antarctica</name>
    <dbReference type="NCBI Taxonomy" id="1218801"/>
    <lineage>
        <taxon>Bacteria</taxon>
        <taxon>Pseudomonadati</taxon>
        <taxon>Bacteroidota</taxon>
        <taxon>Flavobacteriia</taxon>
        <taxon>Flavobacteriales</taxon>
        <taxon>Flavobacteriaceae</taxon>
        <taxon>Kordia</taxon>
    </lineage>
</organism>
<dbReference type="AlphaFoldDB" id="A0A7L4ZNE5"/>
<evidence type="ECO:0000313" key="1">
    <source>
        <dbReference type="EMBL" id="QHI38021.1"/>
    </source>
</evidence>
<protein>
    <recommendedName>
        <fullName evidence="3">MORN repeat variant</fullName>
    </recommendedName>
</protein>
<dbReference type="EMBL" id="CP019288">
    <property type="protein sequence ID" value="QHI38021.1"/>
    <property type="molecule type" value="Genomic_DNA"/>
</dbReference>
<evidence type="ECO:0008006" key="3">
    <source>
        <dbReference type="Google" id="ProtNLM"/>
    </source>
</evidence>
<dbReference type="Proteomes" id="UP000464657">
    <property type="component" value="Chromosome"/>
</dbReference>
<dbReference type="Gene3D" id="3.90.930.1">
    <property type="match status" value="1"/>
</dbReference>
<name>A0A7L4ZNE5_9FLAO</name>
<dbReference type="KEGG" id="kan:IMCC3317_34040"/>